<gene>
    <name evidence="7" type="primary">LOC111110237</name>
</gene>
<dbReference type="Pfam" id="PF04548">
    <property type="entry name" value="AIG1"/>
    <property type="match status" value="1"/>
</dbReference>
<keyword evidence="2" id="KW-0547">Nucleotide-binding</keyword>
<evidence type="ECO:0000256" key="3">
    <source>
        <dbReference type="ARBA" id="ARBA00023134"/>
    </source>
</evidence>
<dbReference type="InterPro" id="IPR006703">
    <property type="entry name" value="G_AIG1"/>
</dbReference>
<dbReference type="InterPro" id="IPR045058">
    <property type="entry name" value="GIMA/IAN/Toc"/>
</dbReference>
<name>A0A8B8BGH3_CRAVI</name>
<dbReference type="SUPFAM" id="SSF52540">
    <property type="entry name" value="P-loop containing nucleoside triphosphate hydrolases"/>
    <property type="match status" value="1"/>
</dbReference>
<evidence type="ECO:0000256" key="1">
    <source>
        <dbReference type="ARBA" id="ARBA00008535"/>
    </source>
</evidence>
<evidence type="ECO:0000259" key="5">
    <source>
        <dbReference type="PROSITE" id="PS51720"/>
    </source>
</evidence>
<dbReference type="GO" id="GO:0005525">
    <property type="term" value="F:GTP binding"/>
    <property type="evidence" value="ECO:0007669"/>
    <property type="project" value="UniProtKB-KW"/>
</dbReference>
<feature type="compositionally biased region" description="Basic residues" evidence="4">
    <location>
        <begin position="450"/>
        <end position="473"/>
    </location>
</feature>
<dbReference type="InterPro" id="IPR027417">
    <property type="entry name" value="P-loop_NTPase"/>
</dbReference>
<feature type="region of interest" description="Disordered" evidence="4">
    <location>
        <begin position="442"/>
        <end position="483"/>
    </location>
</feature>
<dbReference type="FunFam" id="3.40.50.300:FF:000366">
    <property type="entry name" value="GTPase, IMAP family member 2"/>
    <property type="match status" value="1"/>
</dbReference>
<proteinExistence type="inferred from homology"/>
<feature type="compositionally biased region" description="Basic residues" evidence="4">
    <location>
        <begin position="1"/>
        <end position="14"/>
    </location>
</feature>
<protein>
    <submittedName>
        <fullName evidence="7">Uncharacterized protein LOC111110237</fullName>
    </submittedName>
</protein>
<keyword evidence="6" id="KW-1185">Reference proteome</keyword>
<dbReference type="KEGG" id="cvn:111110237"/>
<evidence type="ECO:0000313" key="6">
    <source>
        <dbReference type="Proteomes" id="UP000694844"/>
    </source>
</evidence>
<keyword evidence="3" id="KW-0342">GTP-binding</keyword>
<evidence type="ECO:0000313" key="7">
    <source>
        <dbReference type="RefSeq" id="XP_022302348.1"/>
    </source>
</evidence>
<sequence>MAFRNRASKSKAKSPRSGGATGAFSLGIQQLALRRPRTAQSETLATPRSVKESNKAVKLPACRPNSGIISNRGNSKHLTRPIEQIDVEEDDDDEEDEDDEDEEEDFIFTGCSINRPVTAPVGCGVGAWTRMFQCASQRDEFEVPNLEDLRLEIPDDISKAWEDIAEENEEIRILLIGKRNSGKTATANTILGYSAFNNNSRDTQTKNCRYGTCQRFDRRLVVVDTPDVCNHGNQAELLKAIALTSPGPHVFIFVVGVGIINKTDEETYSNLIKMFGSEVPQHLIILFTRKDDLIFEGMTIFGYVNEVPEKIKDALTACNRRYVAFDNDCTRRESEVQVRKLLDMIDNILILNRGHYTNQVFEQVENMLEKRSQAIIKTCQEMYKEKVRKTENDLTKQCENEIDQIATPCDDFLNEVDTGNSIERIFRNIHSKSLEKNETIILNSSTQRPKSSKNHRGNTKKKFKPKRFRKRTARTPSLSPIESVDCDSESELIDAGNVDVTVSSRCERKLREMKAELDRETEKEQVREKIRMELEHDVDEMYRLLKTVELPITMEIKTWNKIQ</sequence>
<reference evidence="7" key="1">
    <citation type="submission" date="2025-08" db="UniProtKB">
        <authorList>
            <consortium name="RefSeq"/>
        </authorList>
    </citation>
    <scope>IDENTIFICATION</scope>
    <source>
        <tissue evidence="7">Whole sample</tissue>
    </source>
</reference>
<evidence type="ECO:0000256" key="2">
    <source>
        <dbReference type="ARBA" id="ARBA00022741"/>
    </source>
</evidence>
<dbReference type="Gene3D" id="3.40.50.300">
    <property type="entry name" value="P-loop containing nucleotide triphosphate hydrolases"/>
    <property type="match status" value="1"/>
</dbReference>
<dbReference type="AlphaFoldDB" id="A0A8B8BGH3"/>
<feature type="region of interest" description="Disordered" evidence="4">
    <location>
        <begin position="1"/>
        <end position="103"/>
    </location>
</feature>
<organism evidence="6 7">
    <name type="scientific">Crassostrea virginica</name>
    <name type="common">Eastern oyster</name>
    <dbReference type="NCBI Taxonomy" id="6565"/>
    <lineage>
        <taxon>Eukaryota</taxon>
        <taxon>Metazoa</taxon>
        <taxon>Spiralia</taxon>
        <taxon>Lophotrochozoa</taxon>
        <taxon>Mollusca</taxon>
        <taxon>Bivalvia</taxon>
        <taxon>Autobranchia</taxon>
        <taxon>Pteriomorphia</taxon>
        <taxon>Ostreida</taxon>
        <taxon>Ostreoidea</taxon>
        <taxon>Ostreidae</taxon>
        <taxon>Crassostrea</taxon>
    </lineage>
</organism>
<dbReference type="Proteomes" id="UP000694844">
    <property type="component" value="Chromosome 8"/>
</dbReference>
<dbReference type="PANTHER" id="PTHR10903:SF184">
    <property type="entry name" value="GTP-BINDING PROTEIN A"/>
    <property type="match status" value="1"/>
</dbReference>
<dbReference type="RefSeq" id="XP_022302348.1">
    <property type="nucleotide sequence ID" value="XM_022446640.1"/>
</dbReference>
<feature type="domain" description="AIG1-type G" evidence="5">
    <location>
        <begin position="168"/>
        <end position="365"/>
    </location>
</feature>
<dbReference type="GeneID" id="111110237"/>
<dbReference type="PROSITE" id="PS51720">
    <property type="entry name" value="G_AIG1"/>
    <property type="match status" value="1"/>
</dbReference>
<evidence type="ECO:0000256" key="4">
    <source>
        <dbReference type="SAM" id="MobiDB-lite"/>
    </source>
</evidence>
<comment type="similarity">
    <text evidence="1">Belongs to the TRAFAC class TrmE-Era-EngA-EngB-Septin-like GTPase superfamily. AIG1/Toc34/Toc159-like paraseptin GTPase family. IAN subfamily.</text>
</comment>
<feature type="compositionally biased region" description="Acidic residues" evidence="4">
    <location>
        <begin position="85"/>
        <end position="103"/>
    </location>
</feature>
<dbReference type="PANTHER" id="PTHR10903">
    <property type="entry name" value="GTPASE, IMAP FAMILY MEMBER-RELATED"/>
    <property type="match status" value="1"/>
</dbReference>
<dbReference type="OrthoDB" id="6146097at2759"/>
<accession>A0A8B8BGH3</accession>